<dbReference type="InterPro" id="IPR036567">
    <property type="entry name" value="RHF-like"/>
</dbReference>
<name>A0AAU8JR37_9ACTN</name>
<gene>
    <name evidence="1" type="ORF">ABWK59_00940</name>
</gene>
<organism evidence="1">
    <name type="scientific">Kitasatospora camelliae</name>
    <dbReference type="NCBI Taxonomy" id="3156397"/>
    <lineage>
        <taxon>Bacteria</taxon>
        <taxon>Bacillati</taxon>
        <taxon>Actinomycetota</taxon>
        <taxon>Actinomycetes</taxon>
        <taxon>Kitasatosporales</taxon>
        <taxon>Streptomycetaceae</taxon>
        <taxon>Kitasatospora</taxon>
    </lineage>
</organism>
<dbReference type="SUPFAM" id="SSF69754">
    <property type="entry name" value="Ribosome binding protein Y (YfiA homologue)"/>
    <property type="match status" value="1"/>
</dbReference>
<dbReference type="KEGG" id="kcm:ABWK59_00940"/>
<evidence type="ECO:0000313" key="1">
    <source>
        <dbReference type="EMBL" id="XCM77612.1"/>
    </source>
</evidence>
<reference evidence="1" key="1">
    <citation type="submission" date="2024-06" db="EMBL/GenBank/DDBJ databases">
        <title>The genome sequences of Kitasatospora sp. strain HUAS MG31.</title>
        <authorList>
            <person name="Mo P."/>
        </authorList>
    </citation>
    <scope>NUCLEOTIDE SEQUENCE</scope>
    <source>
        <strain evidence="1">HUAS MG31</strain>
    </source>
</reference>
<sequence length="118" mass="13368">MPTIEVEVRGEMPPDSAEYARTMVLAVARHARESVLSARVRLTQGRDPKAERSVVARATMDVNGRPARARVAAETTHEAIDLLRNRLDYRLARLEHWRLWPGSMSADPYEQRPGQPKP</sequence>
<accession>A0AAU8JR37</accession>
<proteinExistence type="predicted"/>
<dbReference type="AlphaFoldDB" id="A0AAU8JR37"/>
<evidence type="ECO:0008006" key="2">
    <source>
        <dbReference type="Google" id="ProtNLM"/>
    </source>
</evidence>
<dbReference type="Gene3D" id="3.30.160.100">
    <property type="entry name" value="Ribosome hibernation promotion factor-like"/>
    <property type="match status" value="1"/>
</dbReference>
<protein>
    <recommendedName>
        <fullName evidence="2">Sigma 54 modulation/S30EA-like ribosomal protein</fullName>
    </recommendedName>
</protein>
<dbReference type="RefSeq" id="WP_354637273.1">
    <property type="nucleotide sequence ID" value="NZ_CP159872.1"/>
</dbReference>
<dbReference type="EMBL" id="CP159872">
    <property type="protein sequence ID" value="XCM77612.1"/>
    <property type="molecule type" value="Genomic_DNA"/>
</dbReference>